<protein>
    <submittedName>
        <fullName evidence="2">Exosortase F-associated protein</fullName>
    </submittedName>
</protein>
<accession>A0A4Q0PFU6</accession>
<gene>
    <name evidence="2" type="ORF">DSL99_3628</name>
</gene>
<feature type="transmembrane region" description="Helical" evidence="1">
    <location>
        <begin position="43"/>
        <end position="67"/>
    </location>
</feature>
<dbReference type="AlphaFoldDB" id="A0A4Q0PFU6"/>
<dbReference type="Proteomes" id="UP000290608">
    <property type="component" value="Unassembled WGS sequence"/>
</dbReference>
<reference evidence="2 3" key="1">
    <citation type="submission" date="2018-07" db="EMBL/GenBank/DDBJ databases">
        <title>Leeuwenhoekiella genomics.</title>
        <authorList>
            <person name="Tahon G."/>
            <person name="Willems A."/>
        </authorList>
    </citation>
    <scope>NUCLEOTIDE SEQUENCE [LARGE SCALE GENOMIC DNA]</scope>
    <source>
        <strain evidence="2 3">LMG 1345</strain>
    </source>
</reference>
<feature type="transmembrane region" description="Helical" evidence="1">
    <location>
        <begin position="110"/>
        <end position="130"/>
    </location>
</feature>
<evidence type="ECO:0000313" key="2">
    <source>
        <dbReference type="EMBL" id="RXG25039.1"/>
    </source>
</evidence>
<dbReference type="NCBIfam" id="TIGR04127">
    <property type="entry name" value="flavo_near_exo"/>
    <property type="match status" value="1"/>
</dbReference>
<keyword evidence="1" id="KW-1133">Transmembrane helix</keyword>
<feature type="transmembrane region" description="Helical" evidence="1">
    <location>
        <begin position="79"/>
        <end position="98"/>
    </location>
</feature>
<dbReference type="RefSeq" id="WP_394342925.1">
    <property type="nucleotide sequence ID" value="NZ_QOVL01000024.1"/>
</dbReference>
<dbReference type="InterPro" id="IPR026414">
    <property type="entry name" value="ExosoTase_F-assoc_memb"/>
</dbReference>
<organism evidence="2 3">
    <name type="scientific">Leeuwenhoekiella marinoflava</name>
    <dbReference type="NCBI Taxonomy" id="988"/>
    <lineage>
        <taxon>Bacteria</taxon>
        <taxon>Pseudomonadati</taxon>
        <taxon>Bacteroidota</taxon>
        <taxon>Flavobacteriia</taxon>
        <taxon>Flavobacteriales</taxon>
        <taxon>Flavobacteriaceae</taxon>
        <taxon>Leeuwenhoekiella</taxon>
    </lineage>
</organism>
<proteinExistence type="predicted"/>
<evidence type="ECO:0000313" key="3">
    <source>
        <dbReference type="Proteomes" id="UP000290608"/>
    </source>
</evidence>
<keyword evidence="1" id="KW-0812">Transmembrane</keyword>
<comment type="caution">
    <text evidence="2">The sequence shown here is derived from an EMBL/GenBank/DDBJ whole genome shotgun (WGS) entry which is preliminary data.</text>
</comment>
<dbReference type="EMBL" id="QOVL01000024">
    <property type="protein sequence ID" value="RXG25039.1"/>
    <property type="molecule type" value="Genomic_DNA"/>
</dbReference>
<sequence>MVTLLIAALICVRFWQGQLFYDPLLLFFEGVYLSSEKLPELNFGRLLINTSGRFWLNSVLSLSILFLLFRKRGIVKISLLVYLAAFLTLLISFALVVLNYTSEYSLLLFYIRRFLIQPILLLILVPAFYYDRIRSEK</sequence>
<dbReference type="STRING" id="1122159.SAMN02745246_03701"/>
<name>A0A4Q0PFU6_9FLAO</name>
<keyword evidence="1" id="KW-0472">Membrane</keyword>
<evidence type="ECO:0000256" key="1">
    <source>
        <dbReference type="SAM" id="Phobius"/>
    </source>
</evidence>